<sequence>MKRTRLFWTPMEILPFRREEERMMIRKDPPLDQTGVQMTKRR</sequence>
<proteinExistence type="predicted"/>
<gene>
    <name evidence="1" type="ORF">Tci_862332</name>
</gene>
<dbReference type="AlphaFoldDB" id="A0A699RYH7"/>
<comment type="caution">
    <text evidence="1">The sequence shown here is derived from an EMBL/GenBank/DDBJ whole genome shotgun (WGS) entry which is preliminary data.</text>
</comment>
<feature type="non-terminal residue" evidence="1">
    <location>
        <position position="42"/>
    </location>
</feature>
<accession>A0A699RYH7</accession>
<organism evidence="1">
    <name type="scientific">Tanacetum cinerariifolium</name>
    <name type="common">Dalmatian daisy</name>
    <name type="synonym">Chrysanthemum cinerariifolium</name>
    <dbReference type="NCBI Taxonomy" id="118510"/>
    <lineage>
        <taxon>Eukaryota</taxon>
        <taxon>Viridiplantae</taxon>
        <taxon>Streptophyta</taxon>
        <taxon>Embryophyta</taxon>
        <taxon>Tracheophyta</taxon>
        <taxon>Spermatophyta</taxon>
        <taxon>Magnoliopsida</taxon>
        <taxon>eudicotyledons</taxon>
        <taxon>Gunneridae</taxon>
        <taxon>Pentapetalae</taxon>
        <taxon>asterids</taxon>
        <taxon>campanulids</taxon>
        <taxon>Asterales</taxon>
        <taxon>Asteraceae</taxon>
        <taxon>Asteroideae</taxon>
        <taxon>Anthemideae</taxon>
        <taxon>Anthemidinae</taxon>
        <taxon>Tanacetum</taxon>
    </lineage>
</organism>
<evidence type="ECO:0000313" key="1">
    <source>
        <dbReference type="EMBL" id="GFC90362.1"/>
    </source>
</evidence>
<reference evidence="1" key="1">
    <citation type="journal article" date="2019" name="Sci. Rep.">
        <title>Draft genome of Tanacetum cinerariifolium, the natural source of mosquito coil.</title>
        <authorList>
            <person name="Yamashiro T."/>
            <person name="Shiraishi A."/>
            <person name="Satake H."/>
            <person name="Nakayama K."/>
        </authorList>
    </citation>
    <scope>NUCLEOTIDE SEQUENCE</scope>
</reference>
<name>A0A699RYH7_TANCI</name>
<dbReference type="EMBL" id="BKCJ011125874">
    <property type="protein sequence ID" value="GFC90362.1"/>
    <property type="molecule type" value="Genomic_DNA"/>
</dbReference>
<protein>
    <submittedName>
        <fullName evidence="1">Uncharacterized protein</fullName>
    </submittedName>
</protein>